<keyword evidence="2" id="KW-1185">Reference proteome</keyword>
<dbReference type="eggNOG" id="ENOG5032Z1E">
    <property type="taxonomic scope" value="Bacteria"/>
</dbReference>
<evidence type="ECO:0000313" key="2">
    <source>
        <dbReference type="Proteomes" id="UP000018896"/>
    </source>
</evidence>
<protein>
    <recommendedName>
        <fullName evidence="3">Sulfurtransferase</fullName>
    </recommendedName>
</protein>
<evidence type="ECO:0008006" key="3">
    <source>
        <dbReference type="Google" id="ProtNLM"/>
    </source>
</evidence>
<dbReference type="InterPro" id="IPR036873">
    <property type="entry name" value="Rhodanese-like_dom_sf"/>
</dbReference>
<evidence type="ECO:0000313" key="1">
    <source>
        <dbReference type="EMBL" id="GAE35535.1"/>
    </source>
</evidence>
<dbReference type="STRING" id="1236973.JCM9157_2647"/>
<dbReference type="EMBL" id="BAUV01000019">
    <property type="protein sequence ID" value="GAE35535.1"/>
    <property type="molecule type" value="Genomic_DNA"/>
</dbReference>
<reference evidence="1 2" key="1">
    <citation type="journal article" date="2014" name="Genome Announc.">
        <title>Draft Genome Sequences of Three Alkaliphilic Bacillus Strains, Bacillus wakoensis JCM 9140T, Bacillus akibai JCM 9157T, and Bacillus hemicellulosilyticus JCM 9152T.</title>
        <authorList>
            <person name="Yuki M."/>
            <person name="Oshima K."/>
            <person name="Suda W."/>
            <person name="Oshida Y."/>
            <person name="Kitamura K."/>
            <person name="Iida T."/>
            <person name="Hattori M."/>
            <person name="Ohkuma M."/>
        </authorList>
    </citation>
    <scope>NUCLEOTIDE SEQUENCE [LARGE SCALE GENOMIC DNA]</scope>
    <source>
        <strain evidence="1 2">JCM 9157</strain>
    </source>
</reference>
<name>W4QTP7_HALA3</name>
<comment type="caution">
    <text evidence="1">The sequence shown here is derived from an EMBL/GenBank/DDBJ whole genome shotgun (WGS) entry which is preliminary data.</text>
</comment>
<proteinExistence type="predicted"/>
<dbReference type="Proteomes" id="UP000018896">
    <property type="component" value="Unassembled WGS sequence"/>
</dbReference>
<dbReference type="Gene3D" id="3.40.250.10">
    <property type="entry name" value="Rhodanese-like domain"/>
    <property type="match status" value="1"/>
</dbReference>
<sequence>MPVNGINYFDLESDQLRKEVVLVDVRDYNGATKLPVEGVIHLPFAYIKRHFREIKSKEVVLVVSDPILLNLSVRFLRRKGFHVIGCYRPDHLVIQESEVKQVKA</sequence>
<gene>
    <name evidence="1" type="ORF">JCM9157_2647</name>
</gene>
<organism evidence="1 2">
    <name type="scientific">Halalkalibacter akibai (strain ATCC 43226 / DSM 21942 / CIP 109018 / JCM 9157 / 1139)</name>
    <name type="common">Bacillus akibai</name>
    <dbReference type="NCBI Taxonomy" id="1236973"/>
    <lineage>
        <taxon>Bacteria</taxon>
        <taxon>Bacillati</taxon>
        <taxon>Bacillota</taxon>
        <taxon>Bacilli</taxon>
        <taxon>Bacillales</taxon>
        <taxon>Bacillaceae</taxon>
        <taxon>Halalkalibacter</taxon>
    </lineage>
</organism>
<dbReference type="AlphaFoldDB" id="W4QTP7"/>
<dbReference type="SUPFAM" id="SSF52821">
    <property type="entry name" value="Rhodanese/Cell cycle control phosphatase"/>
    <property type="match status" value="1"/>
</dbReference>
<accession>W4QTP7</accession>